<dbReference type="SUPFAM" id="SSF46785">
    <property type="entry name" value="Winged helix' DNA-binding domain"/>
    <property type="match status" value="1"/>
</dbReference>
<dbReference type="Proteomes" id="UP000245207">
    <property type="component" value="Unassembled WGS sequence"/>
</dbReference>
<dbReference type="FunFam" id="1.10.10.10:FF:000131">
    <property type="entry name" value="la-related protein 1B isoform X2"/>
    <property type="match status" value="1"/>
</dbReference>
<reference evidence="5 6" key="1">
    <citation type="journal article" date="2018" name="Mol. Plant">
        <title>The genome of Artemisia annua provides insight into the evolution of Asteraceae family and artemisinin biosynthesis.</title>
        <authorList>
            <person name="Shen Q."/>
            <person name="Zhang L."/>
            <person name="Liao Z."/>
            <person name="Wang S."/>
            <person name="Yan T."/>
            <person name="Shi P."/>
            <person name="Liu M."/>
            <person name="Fu X."/>
            <person name="Pan Q."/>
            <person name="Wang Y."/>
            <person name="Lv Z."/>
            <person name="Lu X."/>
            <person name="Zhang F."/>
            <person name="Jiang W."/>
            <person name="Ma Y."/>
            <person name="Chen M."/>
            <person name="Hao X."/>
            <person name="Li L."/>
            <person name="Tang Y."/>
            <person name="Lv G."/>
            <person name="Zhou Y."/>
            <person name="Sun X."/>
            <person name="Brodelius P.E."/>
            <person name="Rose J.K.C."/>
            <person name="Tang K."/>
        </authorList>
    </citation>
    <scope>NUCLEOTIDE SEQUENCE [LARGE SCALE GENOMIC DNA]</scope>
    <source>
        <strain evidence="6">cv. Huhao1</strain>
        <tissue evidence="5">Leaf</tissue>
    </source>
</reference>
<evidence type="ECO:0000256" key="2">
    <source>
        <dbReference type="PROSITE-ProRule" id="PRU00332"/>
    </source>
</evidence>
<dbReference type="InterPro" id="IPR036390">
    <property type="entry name" value="WH_DNA-bd_sf"/>
</dbReference>
<feature type="compositionally biased region" description="Gly residues" evidence="3">
    <location>
        <begin position="41"/>
        <end position="56"/>
    </location>
</feature>
<accession>A0A2U1MAK5</accession>
<evidence type="ECO:0000256" key="1">
    <source>
        <dbReference type="ARBA" id="ARBA00022884"/>
    </source>
</evidence>
<comment type="caution">
    <text evidence="5">The sequence shown here is derived from an EMBL/GenBank/DDBJ whole genome shotgun (WGS) entry which is preliminary data.</text>
</comment>
<dbReference type="PANTHER" id="PTHR22792:SF155">
    <property type="entry name" value="LA-RELATED PROTEIN 1C-LIKE"/>
    <property type="match status" value="1"/>
</dbReference>
<gene>
    <name evidence="5" type="ORF">CTI12_AA311630</name>
</gene>
<proteinExistence type="predicted"/>
<dbReference type="PROSITE" id="PS50961">
    <property type="entry name" value="HTH_LA"/>
    <property type="match status" value="1"/>
</dbReference>
<dbReference type="InterPro" id="IPR036388">
    <property type="entry name" value="WH-like_DNA-bd_sf"/>
</dbReference>
<dbReference type="CDD" id="cd07323">
    <property type="entry name" value="LAM"/>
    <property type="match status" value="1"/>
</dbReference>
<dbReference type="Pfam" id="PF05383">
    <property type="entry name" value="La"/>
    <property type="match status" value="1"/>
</dbReference>
<feature type="domain" description="HTH La-type RNA-binding" evidence="4">
    <location>
        <begin position="325"/>
        <end position="414"/>
    </location>
</feature>
<dbReference type="SMART" id="SM00715">
    <property type="entry name" value="LA"/>
    <property type="match status" value="1"/>
</dbReference>
<dbReference type="Gene3D" id="1.10.10.10">
    <property type="entry name" value="Winged helix-like DNA-binding domain superfamily/Winged helix DNA-binding domain"/>
    <property type="match status" value="1"/>
</dbReference>
<feature type="compositionally biased region" description="Polar residues" evidence="3">
    <location>
        <begin position="440"/>
        <end position="460"/>
    </location>
</feature>
<feature type="compositionally biased region" description="Pro residues" evidence="3">
    <location>
        <begin position="169"/>
        <end position="184"/>
    </location>
</feature>
<dbReference type="PANTHER" id="PTHR22792">
    <property type="entry name" value="LUPUS LA PROTEIN-RELATED"/>
    <property type="match status" value="1"/>
</dbReference>
<evidence type="ECO:0000313" key="6">
    <source>
        <dbReference type="Proteomes" id="UP000245207"/>
    </source>
</evidence>
<dbReference type="OrthoDB" id="340227at2759"/>
<feature type="compositionally biased region" description="Gly residues" evidence="3">
    <location>
        <begin position="69"/>
        <end position="90"/>
    </location>
</feature>
<feature type="region of interest" description="Disordered" evidence="3">
    <location>
        <begin position="204"/>
        <end position="270"/>
    </location>
</feature>
<dbReference type="GO" id="GO:0003723">
    <property type="term" value="F:RNA binding"/>
    <property type="evidence" value="ECO:0007669"/>
    <property type="project" value="UniProtKB-UniRule"/>
</dbReference>
<dbReference type="AlphaFoldDB" id="A0A2U1MAK5"/>
<organism evidence="5 6">
    <name type="scientific">Artemisia annua</name>
    <name type="common">Sweet wormwood</name>
    <dbReference type="NCBI Taxonomy" id="35608"/>
    <lineage>
        <taxon>Eukaryota</taxon>
        <taxon>Viridiplantae</taxon>
        <taxon>Streptophyta</taxon>
        <taxon>Embryophyta</taxon>
        <taxon>Tracheophyta</taxon>
        <taxon>Spermatophyta</taxon>
        <taxon>Magnoliopsida</taxon>
        <taxon>eudicotyledons</taxon>
        <taxon>Gunneridae</taxon>
        <taxon>Pentapetalae</taxon>
        <taxon>asterids</taxon>
        <taxon>campanulids</taxon>
        <taxon>Asterales</taxon>
        <taxon>Asteraceae</taxon>
        <taxon>Asteroideae</taxon>
        <taxon>Anthemideae</taxon>
        <taxon>Artemisiinae</taxon>
        <taxon>Artemisia</taxon>
    </lineage>
</organism>
<dbReference type="EMBL" id="PKPP01005960">
    <property type="protein sequence ID" value="PWA58222.1"/>
    <property type="molecule type" value="Genomic_DNA"/>
</dbReference>
<dbReference type="STRING" id="35608.A0A2U1MAK5"/>
<feature type="region of interest" description="Disordered" evidence="3">
    <location>
        <begin position="1"/>
        <end position="184"/>
    </location>
</feature>
<protein>
    <submittedName>
        <fullName evidence="5">RNA-binding protein Lupus La</fullName>
    </submittedName>
</protein>
<evidence type="ECO:0000313" key="5">
    <source>
        <dbReference type="EMBL" id="PWA58222.1"/>
    </source>
</evidence>
<keyword evidence="1 2" id="KW-0694">RNA-binding</keyword>
<sequence length="460" mass="48822">MPSVWAQVVRGGTDSVDPVGVGETNVNAGVAGESRVEGSDNGSGNGNEGSAGGGGVKKAAWNTSLANGGVEGSGSGSGSGSGNSVMGGGLWPALSESIGIGGKVAPPGSSELSLDGSNAALQAPIVSQPPPPKQVKPNANQHSNTNHGKRLAKKSGSVSGGGTSTAYNRPPPPPPLPPPPPPPFPLVGMYGNLVPAVLESPQPPFKGNNWSPRPVDPSLNRNPARRNNYGPRPINNGYGGRRDHHGSRSPAPRDVHMQHQMGPPPPPPVRPFMRPPFMPPPLRPYGAPMGYEMGPSYVYVPTLPEPYRGGAPVLPHGAPGAMFMPRMDPPFQDPILKQIEYYFSDDNLVKDNFLRSHMDEEGWVPLTLIAGFRRVQQLTKDIQDIVNSLKNSSTVELQDDKLRRRNDWRKWIHTSSQPQTYIEEASLKNLALEDKPSNEVGPSSSLKLPNGEVSSEEPSS</sequence>
<evidence type="ECO:0000259" key="4">
    <source>
        <dbReference type="PROSITE" id="PS50961"/>
    </source>
</evidence>
<feature type="region of interest" description="Disordered" evidence="3">
    <location>
        <begin position="433"/>
        <end position="460"/>
    </location>
</feature>
<keyword evidence="6" id="KW-1185">Reference proteome</keyword>
<evidence type="ECO:0000256" key="3">
    <source>
        <dbReference type="SAM" id="MobiDB-lite"/>
    </source>
</evidence>
<dbReference type="InterPro" id="IPR006630">
    <property type="entry name" value="La_HTH"/>
</dbReference>
<feature type="compositionally biased region" description="Polar residues" evidence="3">
    <location>
        <begin position="110"/>
        <end position="120"/>
    </location>
</feature>
<dbReference type="InterPro" id="IPR045180">
    <property type="entry name" value="La_dom_prot"/>
</dbReference>
<name>A0A2U1MAK5_ARTAN</name>